<comment type="caution">
    <text evidence="6">The sequence shown here is derived from an EMBL/GenBank/DDBJ whole genome shotgun (WGS) entry which is preliminary data.</text>
</comment>
<evidence type="ECO:0000256" key="1">
    <source>
        <dbReference type="ARBA" id="ARBA00004418"/>
    </source>
</evidence>
<comment type="similarity">
    <text evidence="2">Belongs to the CpxP/Spy family.</text>
</comment>
<accession>A0A2U1TNB7</accession>
<dbReference type="CDD" id="cd09916">
    <property type="entry name" value="CpxP_like"/>
    <property type="match status" value="1"/>
</dbReference>
<evidence type="ECO:0000256" key="2">
    <source>
        <dbReference type="ARBA" id="ARBA00008441"/>
    </source>
</evidence>
<feature type="chain" id="PRO_5015643745" evidence="5">
    <location>
        <begin position="23"/>
        <end position="161"/>
    </location>
</feature>
<proteinExistence type="inferred from homology"/>
<sequence>MQHATTLSLASLLMLSVFTAFAADVGSASVNSWHQDDSAMKRMHDQQAMFDGVKLTEQQRQQMRDLMYQGRQDVPAFNAKDVETMHNLVTANAFDEDAVRKQITKMMEVQIERQVQMTRIRNQMYNLLTSEQKNILEQKHQQRMQQIERQISMLNQIPSPQ</sequence>
<evidence type="ECO:0000256" key="3">
    <source>
        <dbReference type="ARBA" id="ARBA00022729"/>
    </source>
</evidence>
<dbReference type="PANTHER" id="PTHR38102">
    <property type="entry name" value="PERIPLASMIC CHAPERONE SPY"/>
    <property type="match status" value="1"/>
</dbReference>
<dbReference type="PANTHER" id="PTHR38102:SF2">
    <property type="entry name" value="PERIPLASMIC PROTEIN CPXP"/>
    <property type="match status" value="1"/>
</dbReference>
<keyword evidence="7" id="KW-1185">Reference proteome</keyword>
<evidence type="ECO:0000313" key="6">
    <source>
        <dbReference type="EMBL" id="PWC10905.1"/>
    </source>
</evidence>
<dbReference type="NCBIfam" id="NF007687">
    <property type="entry name" value="PRK10363.1"/>
    <property type="match status" value="1"/>
</dbReference>
<dbReference type="AlphaFoldDB" id="A0A2U1TNB7"/>
<dbReference type="GO" id="GO:0051082">
    <property type="term" value="F:unfolded protein binding"/>
    <property type="evidence" value="ECO:0007669"/>
    <property type="project" value="TreeGrafter"/>
</dbReference>
<keyword evidence="3 5" id="KW-0732">Signal</keyword>
<evidence type="ECO:0000256" key="4">
    <source>
        <dbReference type="ARBA" id="ARBA00022764"/>
    </source>
</evidence>
<organism evidence="6 7">
    <name type="scientific">Brenneria roseae subsp. americana</name>
    <dbReference type="NCBI Taxonomy" id="1508507"/>
    <lineage>
        <taxon>Bacteria</taxon>
        <taxon>Pseudomonadati</taxon>
        <taxon>Pseudomonadota</taxon>
        <taxon>Gammaproteobacteria</taxon>
        <taxon>Enterobacterales</taxon>
        <taxon>Pectobacteriaceae</taxon>
        <taxon>Brenneria</taxon>
    </lineage>
</organism>
<evidence type="ECO:0000313" key="7">
    <source>
        <dbReference type="Proteomes" id="UP000245138"/>
    </source>
</evidence>
<gene>
    <name evidence="6" type="primary">cpxP</name>
    <name evidence="6" type="ORF">B4923_15450</name>
</gene>
<dbReference type="Proteomes" id="UP000245138">
    <property type="component" value="Unassembled WGS sequence"/>
</dbReference>
<feature type="signal peptide" evidence="5">
    <location>
        <begin position="1"/>
        <end position="22"/>
    </location>
</feature>
<name>A0A2U1TNB7_9GAMM</name>
<dbReference type="Gene3D" id="1.20.120.1490">
    <property type="match status" value="1"/>
</dbReference>
<dbReference type="OrthoDB" id="6505017at2"/>
<dbReference type="GO" id="GO:0030288">
    <property type="term" value="C:outer membrane-bounded periplasmic space"/>
    <property type="evidence" value="ECO:0007669"/>
    <property type="project" value="TreeGrafter"/>
</dbReference>
<dbReference type="InterPro" id="IPR052211">
    <property type="entry name" value="Cpx_auxiliary_protein"/>
</dbReference>
<dbReference type="InterPro" id="IPR012899">
    <property type="entry name" value="LTXXQ"/>
</dbReference>
<dbReference type="Pfam" id="PF07813">
    <property type="entry name" value="LTXXQ"/>
    <property type="match status" value="1"/>
</dbReference>
<dbReference type="RefSeq" id="WP_109055260.1">
    <property type="nucleotide sequence ID" value="NZ_QDKJ01000012.1"/>
</dbReference>
<evidence type="ECO:0000256" key="5">
    <source>
        <dbReference type="SAM" id="SignalP"/>
    </source>
</evidence>
<comment type="subcellular location">
    <subcellularLocation>
        <location evidence="1">Periplasm</location>
    </subcellularLocation>
</comment>
<protein>
    <submittedName>
        <fullName evidence="6">Stress adaptor protein CpxP</fullName>
    </submittedName>
</protein>
<reference evidence="6 7" key="1">
    <citation type="submission" date="2018-04" db="EMBL/GenBank/DDBJ databases">
        <title>Brenneria corticis sp.nov.</title>
        <authorList>
            <person name="Li Y."/>
        </authorList>
    </citation>
    <scope>NUCLEOTIDE SEQUENCE [LARGE SCALE GENOMIC DNA]</scope>
    <source>
        <strain evidence="6 7">LMG 27715</strain>
    </source>
</reference>
<keyword evidence="4" id="KW-0574">Periplasm</keyword>
<dbReference type="EMBL" id="QDKJ01000012">
    <property type="protein sequence ID" value="PWC10905.1"/>
    <property type="molecule type" value="Genomic_DNA"/>
</dbReference>